<feature type="transmembrane region" description="Helical" evidence="2">
    <location>
        <begin position="229"/>
        <end position="250"/>
    </location>
</feature>
<name>Q2NA86_ERYLH</name>
<accession>Q2NA86</accession>
<sequence length="392" mass="41716">MELDMSRVALLSLSEADGAAISNRRMVAGASALERQVDLALAAGCGRIWLLASRQDDVAIAAQHLAESGGARFRLLTHGRQLLGALRQQDELVVLAEGLVVGQGDGLAMLTSGPALLRLPADSGMNAGFERLDRDYAWGGAMVLPGRIVEQLEALPDDMEPVSALLRAARAARISESDLPEEWLAAGEWSLQSEGRSSGKAGSGPEDGGEVTVRAPAERVGAALVGRNTIANVILCASLLAVIAAVAGLYFSQFAIALGLVALAIAGLRTWFAYRRERDPRFFSGKPPTILPDLSLHAPDLVGLIAVAAALATEFPIESAIYMTLLTYFCWILARSMSARGRSLFRHHELIWATFVIFGAFNAWFIGVAALTIVAVSAIGLDFRRGSIITRT</sequence>
<feature type="transmembrane region" description="Helical" evidence="2">
    <location>
        <begin position="319"/>
        <end position="338"/>
    </location>
</feature>
<dbReference type="Proteomes" id="UP000008808">
    <property type="component" value="Chromosome"/>
</dbReference>
<keyword evidence="2" id="KW-0812">Transmembrane</keyword>
<dbReference type="STRING" id="314225.ELI_06565"/>
<dbReference type="EMBL" id="CP000157">
    <property type="protein sequence ID" value="ABC63405.1"/>
    <property type="molecule type" value="Genomic_DNA"/>
</dbReference>
<organism evidence="3 4">
    <name type="scientific">Erythrobacter litoralis (strain HTCC2594)</name>
    <dbReference type="NCBI Taxonomy" id="314225"/>
    <lineage>
        <taxon>Bacteria</taxon>
        <taxon>Pseudomonadati</taxon>
        <taxon>Pseudomonadota</taxon>
        <taxon>Alphaproteobacteria</taxon>
        <taxon>Sphingomonadales</taxon>
        <taxon>Erythrobacteraceae</taxon>
        <taxon>Erythrobacter/Porphyrobacter group</taxon>
        <taxon>Erythrobacter</taxon>
    </lineage>
</organism>
<dbReference type="HOGENOM" id="CLU_703469_0_0_5"/>
<keyword evidence="2" id="KW-1133">Transmembrane helix</keyword>
<dbReference type="KEGG" id="eli:ELI_06565"/>
<gene>
    <name evidence="3" type="ordered locus">ELI_06565</name>
</gene>
<reference evidence="4" key="1">
    <citation type="journal article" date="2009" name="J. Bacteriol.">
        <title>Complete genome sequence of Erythrobacter litoralis HTCC2594.</title>
        <authorList>
            <person name="Oh H.M."/>
            <person name="Giovannoni S.J."/>
            <person name="Ferriera S."/>
            <person name="Johnson J."/>
            <person name="Cho J.C."/>
        </authorList>
    </citation>
    <scope>NUCLEOTIDE SEQUENCE [LARGE SCALE GENOMIC DNA]</scope>
    <source>
        <strain evidence="4">HTCC2594</strain>
    </source>
</reference>
<keyword evidence="4" id="KW-1185">Reference proteome</keyword>
<evidence type="ECO:0000256" key="2">
    <source>
        <dbReference type="SAM" id="Phobius"/>
    </source>
</evidence>
<keyword evidence="2" id="KW-0472">Membrane</keyword>
<protein>
    <submittedName>
        <fullName evidence="3">Uncharacterized protein</fullName>
    </submittedName>
</protein>
<dbReference type="AlphaFoldDB" id="Q2NA86"/>
<proteinExistence type="predicted"/>
<feature type="region of interest" description="Disordered" evidence="1">
    <location>
        <begin position="191"/>
        <end position="212"/>
    </location>
</feature>
<evidence type="ECO:0000256" key="1">
    <source>
        <dbReference type="SAM" id="MobiDB-lite"/>
    </source>
</evidence>
<dbReference type="RefSeq" id="WP_011414241.1">
    <property type="nucleotide sequence ID" value="NC_007722.1"/>
</dbReference>
<feature type="transmembrane region" description="Helical" evidence="2">
    <location>
        <begin position="256"/>
        <end position="274"/>
    </location>
</feature>
<feature type="transmembrane region" description="Helical" evidence="2">
    <location>
        <begin position="350"/>
        <end position="379"/>
    </location>
</feature>
<evidence type="ECO:0000313" key="3">
    <source>
        <dbReference type="EMBL" id="ABC63405.1"/>
    </source>
</evidence>
<evidence type="ECO:0000313" key="4">
    <source>
        <dbReference type="Proteomes" id="UP000008808"/>
    </source>
</evidence>